<evidence type="ECO:0000313" key="1">
    <source>
        <dbReference type="EMBL" id="GBH15744.1"/>
    </source>
</evidence>
<comment type="caution">
    <text evidence="1">The sequence shown here is derived from an EMBL/GenBank/DDBJ whole genome shotgun (WGS) entry which is preliminary data.</text>
</comment>
<keyword evidence="1" id="KW-0378">Hydrolase</keyword>
<proteinExistence type="predicted"/>
<keyword evidence="1" id="KW-0255">Endonuclease</keyword>
<keyword evidence="1" id="KW-0540">Nuclease</keyword>
<evidence type="ECO:0000313" key="2">
    <source>
        <dbReference type="Proteomes" id="UP000248291"/>
    </source>
</evidence>
<dbReference type="GO" id="GO:0004519">
    <property type="term" value="F:endonuclease activity"/>
    <property type="evidence" value="ECO:0007669"/>
    <property type="project" value="UniProtKB-KW"/>
</dbReference>
<name>A0AAN4Q1M2_PSESF</name>
<dbReference type="PROSITE" id="PS51257">
    <property type="entry name" value="PROKAR_LIPOPROTEIN"/>
    <property type="match status" value="1"/>
</dbReference>
<protein>
    <submittedName>
        <fullName evidence="1">Endonuclease</fullName>
    </submittedName>
</protein>
<dbReference type="EMBL" id="BGKA01000064">
    <property type="protein sequence ID" value="GBH15744.1"/>
    <property type="molecule type" value="Genomic_DNA"/>
</dbReference>
<dbReference type="Proteomes" id="UP000248291">
    <property type="component" value="Unassembled WGS sequence"/>
</dbReference>
<organism evidence="1 2">
    <name type="scientific">Pseudomonas syringae pv. actinidiae</name>
    <dbReference type="NCBI Taxonomy" id="103796"/>
    <lineage>
        <taxon>Bacteria</taxon>
        <taxon>Pseudomonadati</taxon>
        <taxon>Pseudomonadota</taxon>
        <taxon>Gammaproteobacteria</taxon>
        <taxon>Pseudomonadales</taxon>
        <taxon>Pseudomonadaceae</taxon>
        <taxon>Pseudomonas</taxon>
        <taxon>Pseudomonas syringae</taxon>
    </lineage>
</organism>
<gene>
    <name evidence="1" type="ORF">KPSA3_01675</name>
</gene>
<dbReference type="AlphaFoldDB" id="A0AAN4Q1M2"/>
<reference evidence="1 2" key="1">
    <citation type="submission" date="2018-04" db="EMBL/GenBank/DDBJ databases">
        <title>Draft genome sequence of Pseudomonas syringae pv. actinidiae biovar 3 strains isolated from kiwifruit in Kagawa prefecture.</title>
        <authorList>
            <person name="Tabuchi M."/>
            <person name="Saito M."/>
            <person name="Fujiwara S."/>
            <person name="Sasa N."/>
            <person name="Akimitsu K."/>
            <person name="Gomi K."/>
            <person name="Konishi-Sugita S."/>
            <person name="Hamano K."/>
            <person name="Kataoka I."/>
        </authorList>
    </citation>
    <scope>NUCLEOTIDE SEQUENCE [LARGE SCALE GENOMIC DNA]</scope>
    <source>
        <strain evidence="1 2">MAFF212211</strain>
    </source>
</reference>
<sequence>MKKTPNVGTGVISFVCFLIACKPGQQNDFQLSGLSESLHRAQRPVKKSQYRAISMLKGYLSTCL</sequence>
<accession>A0AAN4Q1M2</accession>